<reference evidence="3" key="1">
    <citation type="journal article" date="2015" name="Nat. Genet.">
        <title>The genome and transcriptome of the zoonotic hookworm Ancylostoma ceylanicum identify infection-specific gene families.</title>
        <authorList>
            <person name="Schwarz E.M."/>
            <person name="Hu Y."/>
            <person name="Antoshechkin I."/>
            <person name="Miller M.M."/>
            <person name="Sternberg P.W."/>
            <person name="Aroian R.V."/>
        </authorList>
    </citation>
    <scope>NUCLEOTIDE SEQUENCE</scope>
    <source>
        <strain evidence="3">HY135</strain>
    </source>
</reference>
<evidence type="ECO:0000313" key="2">
    <source>
        <dbReference type="EMBL" id="EYC23551.1"/>
    </source>
</evidence>
<feature type="transmembrane region" description="Helical" evidence="1">
    <location>
        <begin position="59"/>
        <end position="80"/>
    </location>
</feature>
<accession>A0A016V8I3</accession>
<protein>
    <submittedName>
        <fullName evidence="2">Uncharacterized protein</fullName>
    </submittedName>
</protein>
<dbReference type="Proteomes" id="UP000024635">
    <property type="component" value="Unassembled WGS sequence"/>
</dbReference>
<organism evidence="2 3">
    <name type="scientific">Ancylostoma ceylanicum</name>
    <dbReference type="NCBI Taxonomy" id="53326"/>
    <lineage>
        <taxon>Eukaryota</taxon>
        <taxon>Metazoa</taxon>
        <taxon>Ecdysozoa</taxon>
        <taxon>Nematoda</taxon>
        <taxon>Chromadorea</taxon>
        <taxon>Rhabditida</taxon>
        <taxon>Rhabditina</taxon>
        <taxon>Rhabditomorpha</taxon>
        <taxon>Strongyloidea</taxon>
        <taxon>Ancylostomatidae</taxon>
        <taxon>Ancylostomatinae</taxon>
        <taxon>Ancylostoma</taxon>
    </lineage>
</organism>
<proteinExistence type="predicted"/>
<keyword evidence="3" id="KW-1185">Reference proteome</keyword>
<evidence type="ECO:0000313" key="3">
    <source>
        <dbReference type="Proteomes" id="UP000024635"/>
    </source>
</evidence>
<keyword evidence="1" id="KW-1133">Transmembrane helix</keyword>
<dbReference type="AlphaFoldDB" id="A0A016V8I3"/>
<sequence length="82" mass="9040">MMMVTCVSSTSTQATGWRRSRSELEVTPVSLDLLGGVEHLLTLPARSIHLGSLCLLRPLVTWVGWILPLVLFCIFVFILCGP</sequence>
<evidence type="ECO:0000256" key="1">
    <source>
        <dbReference type="SAM" id="Phobius"/>
    </source>
</evidence>
<gene>
    <name evidence="2" type="primary">Acey_s0015.g2716</name>
    <name evidence="2" type="ORF">Y032_0015g2716</name>
</gene>
<dbReference type="EMBL" id="JARK01001351">
    <property type="protein sequence ID" value="EYC23551.1"/>
    <property type="molecule type" value="Genomic_DNA"/>
</dbReference>
<keyword evidence="1" id="KW-0812">Transmembrane</keyword>
<keyword evidence="1" id="KW-0472">Membrane</keyword>
<name>A0A016V8I3_9BILA</name>
<comment type="caution">
    <text evidence="2">The sequence shown here is derived from an EMBL/GenBank/DDBJ whole genome shotgun (WGS) entry which is preliminary data.</text>
</comment>